<evidence type="ECO:0000313" key="4">
    <source>
        <dbReference type="Proteomes" id="UP001501821"/>
    </source>
</evidence>
<keyword evidence="2" id="KW-1133">Transmembrane helix</keyword>
<keyword evidence="2" id="KW-0472">Membrane</keyword>
<sequence length="187" mass="19624">MSYAAPQLRARLPRIADAAIQRARLTVVPRPRARAARAPRIPFVMLVSAVLLAGVVGLLLFNTSMQAAAFRETSLENQASDLAARQEALETDVQALRDPKRIAHAAQSMGLVIPTTTAGVIDLATGEISGNPVPAQGTPLPLFPPPPSRPAALDPPAVHVAASHGVPDQDRGGSGPKLGDKHRAARR</sequence>
<protein>
    <recommendedName>
        <fullName evidence="5">Cell division protein FtsL</fullName>
    </recommendedName>
</protein>
<name>A0ABP7I8X3_9ACTN</name>
<keyword evidence="4" id="KW-1185">Reference proteome</keyword>
<accession>A0ABP7I8X3</accession>
<feature type="compositionally biased region" description="Basic and acidic residues" evidence="1">
    <location>
        <begin position="178"/>
        <end position="187"/>
    </location>
</feature>
<dbReference type="Proteomes" id="UP001501821">
    <property type="component" value="Unassembled WGS sequence"/>
</dbReference>
<organism evidence="3 4">
    <name type="scientific">Nocardioides panacisoli</name>
    <dbReference type="NCBI Taxonomy" id="627624"/>
    <lineage>
        <taxon>Bacteria</taxon>
        <taxon>Bacillati</taxon>
        <taxon>Actinomycetota</taxon>
        <taxon>Actinomycetes</taxon>
        <taxon>Propionibacteriales</taxon>
        <taxon>Nocardioidaceae</taxon>
        <taxon>Nocardioides</taxon>
    </lineage>
</organism>
<evidence type="ECO:0000256" key="1">
    <source>
        <dbReference type="SAM" id="MobiDB-lite"/>
    </source>
</evidence>
<gene>
    <name evidence="3" type="ORF">GCM10022242_13720</name>
</gene>
<dbReference type="EMBL" id="BAABAH010000003">
    <property type="protein sequence ID" value="GAA3812460.1"/>
    <property type="molecule type" value="Genomic_DNA"/>
</dbReference>
<evidence type="ECO:0000256" key="2">
    <source>
        <dbReference type="SAM" id="Phobius"/>
    </source>
</evidence>
<reference evidence="4" key="1">
    <citation type="journal article" date="2019" name="Int. J. Syst. Evol. Microbiol.">
        <title>The Global Catalogue of Microorganisms (GCM) 10K type strain sequencing project: providing services to taxonomists for standard genome sequencing and annotation.</title>
        <authorList>
            <consortium name="The Broad Institute Genomics Platform"/>
            <consortium name="The Broad Institute Genome Sequencing Center for Infectious Disease"/>
            <person name="Wu L."/>
            <person name="Ma J."/>
        </authorList>
    </citation>
    <scope>NUCLEOTIDE SEQUENCE [LARGE SCALE GENOMIC DNA]</scope>
    <source>
        <strain evidence="4">JCM 16953</strain>
    </source>
</reference>
<dbReference type="RefSeq" id="WP_344773648.1">
    <property type="nucleotide sequence ID" value="NZ_BAABAH010000003.1"/>
</dbReference>
<proteinExistence type="predicted"/>
<comment type="caution">
    <text evidence="3">The sequence shown here is derived from an EMBL/GenBank/DDBJ whole genome shotgun (WGS) entry which is preliminary data.</text>
</comment>
<feature type="transmembrane region" description="Helical" evidence="2">
    <location>
        <begin position="41"/>
        <end position="61"/>
    </location>
</feature>
<keyword evidence="2" id="KW-0812">Transmembrane</keyword>
<evidence type="ECO:0008006" key="5">
    <source>
        <dbReference type="Google" id="ProtNLM"/>
    </source>
</evidence>
<evidence type="ECO:0000313" key="3">
    <source>
        <dbReference type="EMBL" id="GAA3812460.1"/>
    </source>
</evidence>
<feature type="region of interest" description="Disordered" evidence="1">
    <location>
        <begin position="130"/>
        <end position="187"/>
    </location>
</feature>